<evidence type="ECO:0000313" key="2">
    <source>
        <dbReference type="Proteomes" id="UP000288805"/>
    </source>
</evidence>
<sequence>MSSKSSDAFIATFDFTSICYFGCLTSMTSPTFSAPVAFLTHYIGYIDTTSIPTSRPSGYYSSSRAASPSSMISETLFKLRHTLEQSFLDVECEEFEPRIDLAWRRMTYDLWVAYDVRIG</sequence>
<name>A0A438FTL4_VITVI</name>
<accession>A0A438FTL4</accession>
<evidence type="ECO:0000313" key="1">
    <source>
        <dbReference type="EMBL" id="RVW63293.1"/>
    </source>
</evidence>
<dbReference type="EMBL" id="QGNW01000744">
    <property type="protein sequence ID" value="RVW63293.1"/>
    <property type="molecule type" value="Genomic_DNA"/>
</dbReference>
<organism evidence="1 2">
    <name type="scientific">Vitis vinifera</name>
    <name type="common">Grape</name>
    <dbReference type="NCBI Taxonomy" id="29760"/>
    <lineage>
        <taxon>Eukaryota</taxon>
        <taxon>Viridiplantae</taxon>
        <taxon>Streptophyta</taxon>
        <taxon>Embryophyta</taxon>
        <taxon>Tracheophyta</taxon>
        <taxon>Spermatophyta</taxon>
        <taxon>Magnoliopsida</taxon>
        <taxon>eudicotyledons</taxon>
        <taxon>Gunneridae</taxon>
        <taxon>Pentapetalae</taxon>
        <taxon>rosids</taxon>
        <taxon>Vitales</taxon>
        <taxon>Vitaceae</taxon>
        <taxon>Viteae</taxon>
        <taxon>Vitis</taxon>
    </lineage>
</organism>
<dbReference type="Proteomes" id="UP000288805">
    <property type="component" value="Unassembled WGS sequence"/>
</dbReference>
<proteinExistence type="predicted"/>
<comment type="caution">
    <text evidence="1">The sequence shown here is derived from an EMBL/GenBank/DDBJ whole genome shotgun (WGS) entry which is preliminary data.</text>
</comment>
<reference evidence="1 2" key="1">
    <citation type="journal article" date="2018" name="PLoS Genet.">
        <title>Population sequencing reveals clonal diversity and ancestral inbreeding in the grapevine cultivar Chardonnay.</title>
        <authorList>
            <person name="Roach M.J."/>
            <person name="Johnson D.L."/>
            <person name="Bohlmann J."/>
            <person name="van Vuuren H.J."/>
            <person name="Jones S.J."/>
            <person name="Pretorius I.S."/>
            <person name="Schmidt S.A."/>
            <person name="Borneman A.R."/>
        </authorList>
    </citation>
    <scope>NUCLEOTIDE SEQUENCE [LARGE SCALE GENOMIC DNA]</scope>
    <source>
        <strain evidence="2">cv. Chardonnay</strain>
        <tissue evidence="1">Leaf</tissue>
    </source>
</reference>
<dbReference type="AlphaFoldDB" id="A0A438FTL4"/>
<gene>
    <name evidence="1" type="ORF">CK203_058761</name>
</gene>
<protein>
    <submittedName>
        <fullName evidence="1">Uncharacterized protein</fullName>
    </submittedName>
</protein>